<sequence>MRCLGNPHLERRVEGFGPVAFLVPLSSGGAFVEGVPPEIELEALTLPTTQELMRYKKRGHDDIIYVCTDPRGVDPAPNQVFDQGTGEFPLPLVGQLDRERGREKRTRGLRFGHSVTKRAIPFRARQNGQERRSGVRADWSDDD</sequence>
<dbReference type="Proteomes" id="UP000823775">
    <property type="component" value="Unassembled WGS sequence"/>
</dbReference>
<keyword evidence="2" id="KW-1185">Reference proteome</keyword>
<dbReference type="EMBL" id="JACEIK010013348">
    <property type="protein sequence ID" value="MCE3216463.1"/>
    <property type="molecule type" value="Genomic_DNA"/>
</dbReference>
<evidence type="ECO:0000313" key="1">
    <source>
        <dbReference type="EMBL" id="MCE3216463.1"/>
    </source>
</evidence>
<dbReference type="PANTHER" id="PTHR36010">
    <property type="entry name" value="CYTOCHROME C BIOGENESIS CCMF C-TERMINAL-LIKE MITOCHONDRIAL PROTEIN-RELATED"/>
    <property type="match status" value="1"/>
</dbReference>
<accession>A0ABS8WW83</accession>
<evidence type="ECO:0000313" key="2">
    <source>
        <dbReference type="Proteomes" id="UP000823775"/>
    </source>
</evidence>
<organism evidence="1 2">
    <name type="scientific">Datura stramonium</name>
    <name type="common">Jimsonweed</name>
    <name type="synonym">Common thornapple</name>
    <dbReference type="NCBI Taxonomy" id="4076"/>
    <lineage>
        <taxon>Eukaryota</taxon>
        <taxon>Viridiplantae</taxon>
        <taxon>Streptophyta</taxon>
        <taxon>Embryophyta</taxon>
        <taxon>Tracheophyta</taxon>
        <taxon>Spermatophyta</taxon>
        <taxon>Magnoliopsida</taxon>
        <taxon>eudicotyledons</taxon>
        <taxon>Gunneridae</taxon>
        <taxon>Pentapetalae</taxon>
        <taxon>asterids</taxon>
        <taxon>lamiids</taxon>
        <taxon>Solanales</taxon>
        <taxon>Solanaceae</taxon>
        <taxon>Solanoideae</taxon>
        <taxon>Datureae</taxon>
        <taxon>Datura</taxon>
    </lineage>
</organism>
<gene>
    <name evidence="1" type="ORF">HAX54_006618</name>
</gene>
<name>A0ABS8WW83_DATST</name>
<reference evidence="1 2" key="1">
    <citation type="journal article" date="2021" name="BMC Genomics">
        <title>Datura genome reveals duplications of psychoactive alkaloid biosynthetic genes and high mutation rate following tissue culture.</title>
        <authorList>
            <person name="Rajewski A."/>
            <person name="Carter-House D."/>
            <person name="Stajich J."/>
            <person name="Litt A."/>
        </authorList>
    </citation>
    <scope>NUCLEOTIDE SEQUENCE [LARGE SCALE GENOMIC DNA]</scope>
    <source>
        <strain evidence="1">AR-01</strain>
    </source>
</reference>
<protein>
    <recommendedName>
        <fullName evidence="3">Restriction endonuclease domain-containing protein</fullName>
    </recommendedName>
</protein>
<evidence type="ECO:0008006" key="3">
    <source>
        <dbReference type="Google" id="ProtNLM"/>
    </source>
</evidence>
<dbReference type="InterPro" id="IPR044955">
    <property type="entry name" value="CCMFC"/>
</dbReference>
<comment type="caution">
    <text evidence="1">The sequence shown here is derived from an EMBL/GenBank/DDBJ whole genome shotgun (WGS) entry which is preliminary data.</text>
</comment>
<proteinExistence type="predicted"/>
<dbReference type="PANTHER" id="PTHR36010:SF1">
    <property type="entry name" value="CYTOCHROME C BIOGENESIS CCMF C-TERMINAL-LIKE MITOCHONDRIAL PROTEIN-RELATED"/>
    <property type="match status" value="1"/>
</dbReference>